<evidence type="ECO:0000259" key="1">
    <source>
        <dbReference type="Pfam" id="PF14493"/>
    </source>
</evidence>
<evidence type="ECO:0000313" key="3">
    <source>
        <dbReference type="Proteomes" id="UP000680045"/>
    </source>
</evidence>
<name>A0A941J6G7_9BACI</name>
<dbReference type="Proteomes" id="UP000680045">
    <property type="component" value="Unassembled WGS sequence"/>
</dbReference>
<dbReference type="AlphaFoldDB" id="A0A941J6G7"/>
<accession>A0A941J6G7</accession>
<dbReference type="EMBL" id="JAGTPW010000067">
    <property type="protein sequence ID" value="MBR8646082.1"/>
    <property type="molecule type" value="Genomic_DNA"/>
</dbReference>
<protein>
    <submittedName>
        <fullName evidence="2">Helix-turn-helix domain-containing protein</fullName>
    </submittedName>
</protein>
<feature type="domain" description="Helicase Helix-turn-helix" evidence="1">
    <location>
        <begin position="1"/>
        <end position="44"/>
    </location>
</feature>
<gene>
    <name evidence="2" type="ORF">KEH51_25880</name>
</gene>
<evidence type="ECO:0000313" key="2">
    <source>
        <dbReference type="EMBL" id="MBR8646082.1"/>
    </source>
</evidence>
<sequence>MKVNTIEDHLVEIVLSEKDFPISDYVTIEDEREIAEAIKELGTKA</sequence>
<dbReference type="InterPro" id="IPR029491">
    <property type="entry name" value="Helicase_HTH"/>
</dbReference>
<reference evidence="2" key="1">
    <citation type="submission" date="2021-04" db="EMBL/GenBank/DDBJ databases">
        <title>Whole genome sequencing of Enterococci isolates from hospitalized patients.</title>
        <authorList>
            <person name="Ogoti B.M."/>
            <person name="Onyambu F.G."/>
        </authorList>
    </citation>
    <scope>NUCLEOTIDE SEQUENCE</scope>
    <source>
        <strain evidence="2">242</strain>
    </source>
</reference>
<comment type="caution">
    <text evidence="2">The sequence shown here is derived from an EMBL/GenBank/DDBJ whole genome shotgun (WGS) entry which is preliminary data.</text>
</comment>
<dbReference type="Pfam" id="PF14493">
    <property type="entry name" value="HTH_40"/>
    <property type="match status" value="1"/>
</dbReference>
<proteinExistence type="predicted"/>
<organism evidence="2 3">
    <name type="scientific">Peribacillus frigoritolerans</name>
    <dbReference type="NCBI Taxonomy" id="450367"/>
    <lineage>
        <taxon>Bacteria</taxon>
        <taxon>Bacillati</taxon>
        <taxon>Bacillota</taxon>
        <taxon>Bacilli</taxon>
        <taxon>Bacillales</taxon>
        <taxon>Bacillaceae</taxon>
        <taxon>Peribacillus</taxon>
    </lineage>
</organism>